<feature type="non-terminal residue" evidence="3">
    <location>
        <position position="1"/>
    </location>
</feature>
<evidence type="ECO:0000313" key="3">
    <source>
        <dbReference type="EMBL" id="CAG5121312.1"/>
    </source>
</evidence>
<feature type="non-terminal residue" evidence="3">
    <location>
        <position position="322"/>
    </location>
</feature>
<reference evidence="3" key="1">
    <citation type="submission" date="2021-04" db="EMBL/GenBank/DDBJ databases">
        <authorList>
            <consortium name="Molecular Ecology Group"/>
        </authorList>
    </citation>
    <scope>NUCLEOTIDE SEQUENCE</scope>
</reference>
<dbReference type="AlphaFoldDB" id="A0A8S3Z1E9"/>
<evidence type="ECO:0000256" key="1">
    <source>
        <dbReference type="ARBA" id="ARBA00022468"/>
    </source>
</evidence>
<accession>A0A8S3Z1E9</accession>
<name>A0A8S3Z1E9_9EUPU</name>
<proteinExistence type="predicted"/>
<evidence type="ECO:0000259" key="2">
    <source>
        <dbReference type="PROSITE" id="PS50086"/>
    </source>
</evidence>
<dbReference type="Pfam" id="PF12068">
    <property type="entry name" value="PH_RBD"/>
    <property type="match status" value="1"/>
</dbReference>
<keyword evidence="4" id="KW-1185">Reference proteome</keyword>
<feature type="domain" description="Rab-GAP TBC" evidence="2">
    <location>
        <begin position="288"/>
        <end position="322"/>
    </location>
</feature>
<dbReference type="Proteomes" id="UP000678393">
    <property type="component" value="Unassembled WGS sequence"/>
</dbReference>
<evidence type="ECO:0000313" key="4">
    <source>
        <dbReference type="Proteomes" id="UP000678393"/>
    </source>
</evidence>
<dbReference type="InterPro" id="IPR021935">
    <property type="entry name" value="SGSM1/2_RBD"/>
</dbReference>
<organism evidence="3 4">
    <name type="scientific">Candidula unifasciata</name>
    <dbReference type="NCBI Taxonomy" id="100452"/>
    <lineage>
        <taxon>Eukaryota</taxon>
        <taxon>Metazoa</taxon>
        <taxon>Spiralia</taxon>
        <taxon>Lophotrochozoa</taxon>
        <taxon>Mollusca</taxon>
        <taxon>Gastropoda</taxon>
        <taxon>Heterobranchia</taxon>
        <taxon>Euthyneura</taxon>
        <taxon>Panpulmonata</taxon>
        <taxon>Eupulmonata</taxon>
        <taxon>Stylommatophora</taxon>
        <taxon>Helicina</taxon>
        <taxon>Helicoidea</taxon>
        <taxon>Geomitridae</taxon>
        <taxon>Candidula</taxon>
    </lineage>
</organism>
<dbReference type="GO" id="GO:0005096">
    <property type="term" value="F:GTPase activator activity"/>
    <property type="evidence" value="ECO:0007669"/>
    <property type="project" value="UniProtKB-KW"/>
</dbReference>
<dbReference type="GO" id="GO:0005737">
    <property type="term" value="C:cytoplasm"/>
    <property type="evidence" value="ECO:0007669"/>
    <property type="project" value="UniProtKB-ARBA"/>
</dbReference>
<sequence>VKFAKDSVYIHINVQDAKDKEAHIAGRVFLLTKPEGHFIEWKAEEFLSDTQNEEWDIVGPVGYRSDRDADSVTVNPKMDTRRKYNIGFNILDLNSFKRNAPSQGWASIIFILKDGTTFPALHFHNGGSKAFLKELEKFLQIHRSPNDPRLFIVKSDDPEMLSKSFSELGVFTDSSGAYVQKFVKDPYTTTMGGFSRVTNFLREVLLAPDNMVRPQSELAEILHEDIPGMEISQLDESGFEMITKTKLPPHPTVKRSDPLNALQWNSFLDTEGKFTNVEDVKDIIFRGGIDPSIRADVWKFLLGFYDWDSTAKQRQDQRKRKV</sequence>
<comment type="caution">
    <text evidence="3">The sequence shown here is derived from an EMBL/GenBank/DDBJ whole genome shotgun (WGS) entry which is preliminary data.</text>
</comment>
<dbReference type="SUPFAM" id="SSF47923">
    <property type="entry name" value="Ypt/Rab-GAP domain of gyp1p"/>
    <property type="match status" value="1"/>
</dbReference>
<dbReference type="PROSITE" id="PS50086">
    <property type="entry name" value="TBC_RABGAP"/>
    <property type="match status" value="1"/>
</dbReference>
<dbReference type="InterPro" id="IPR000195">
    <property type="entry name" value="Rab-GAP-TBC_dom"/>
</dbReference>
<dbReference type="OrthoDB" id="10264062at2759"/>
<keyword evidence="1" id="KW-0343">GTPase activation</keyword>
<gene>
    <name evidence="3" type="ORF">CUNI_LOCUS6870</name>
</gene>
<dbReference type="Gene3D" id="2.30.29.230">
    <property type="match status" value="1"/>
</dbReference>
<dbReference type="InterPro" id="IPR035969">
    <property type="entry name" value="Rab-GAP_TBC_sf"/>
</dbReference>
<protein>
    <recommendedName>
        <fullName evidence="2">Rab-GAP TBC domain-containing protein</fullName>
    </recommendedName>
</protein>
<dbReference type="EMBL" id="CAJHNH020001062">
    <property type="protein sequence ID" value="CAG5121312.1"/>
    <property type="molecule type" value="Genomic_DNA"/>
</dbReference>